<gene>
    <name evidence="2" type="ORF">YM304_20280</name>
</gene>
<proteinExistence type="inferred from homology"/>
<protein>
    <recommendedName>
        <fullName evidence="4">DUF3109 family protein</fullName>
    </recommendedName>
</protein>
<organism evidence="2 3">
    <name type="scientific">Ilumatobacter coccineus (strain NBRC 103263 / KCTC 29153 / YM16-304)</name>
    <dbReference type="NCBI Taxonomy" id="1313172"/>
    <lineage>
        <taxon>Bacteria</taxon>
        <taxon>Bacillati</taxon>
        <taxon>Actinomycetota</taxon>
        <taxon>Acidimicrobiia</taxon>
        <taxon>Acidimicrobiales</taxon>
        <taxon>Ilumatobacteraceae</taxon>
        <taxon>Ilumatobacter</taxon>
    </lineage>
</organism>
<evidence type="ECO:0008006" key="4">
    <source>
        <dbReference type="Google" id="ProtNLM"/>
    </source>
</evidence>
<reference evidence="2 3" key="1">
    <citation type="journal article" date="2013" name="Int. J. Syst. Evol. Microbiol.">
        <title>Ilumatobacter nonamiense sp. nov. and Ilumatobacter coccineum sp. nov., isolated from seashore sand.</title>
        <authorList>
            <person name="Matsumoto A."/>
            <person name="Kasai H."/>
            <person name="Matsuo Y."/>
            <person name="Shizuri Y."/>
            <person name="Ichikawa N."/>
            <person name="Fujita N."/>
            <person name="Omura S."/>
            <person name="Takahashi Y."/>
        </authorList>
    </citation>
    <scope>NUCLEOTIDE SEQUENCE [LARGE SCALE GENOMIC DNA]</scope>
    <source>
        <strain evidence="3">NBRC 103263 / KCTC 29153 / YM16-304</strain>
    </source>
</reference>
<dbReference type="Proteomes" id="UP000011863">
    <property type="component" value="Chromosome"/>
</dbReference>
<sequence length="265" mass="29588">MSAPPPPDDLHEWISFEDPDEHRTWVFDATYLRSNYMCIYGCGCKGILDEPAPELQQGCCSYGAHFVDADDLKNVEAHAERVRPEHMQFFSKMAKKGFTKQGDLDSDGEPTIATRLVDDACIFLNRPGFDGGVGCALHIAAVDAGERPLDWKPQVCWQVPLRLEHSEDESGHVTSRLREWKRRDWGEGGDDFGWWCTEEPDAFIGKEPLYISAKDDIIELVGAGIYATMAAQLARTEWVPLPHPAVKSTVGRSHVADAEGTRRAT</sequence>
<evidence type="ECO:0000313" key="2">
    <source>
        <dbReference type="EMBL" id="BAN02342.1"/>
    </source>
</evidence>
<dbReference type="InterPro" id="IPR021458">
    <property type="entry name" value="Rv0495c"/>
</dbReference>
<name>A0A6C7E8I8_ILUCY</name>
<keyword evidence="3" id="KW-1185">Reference proteome</keyword>
<dbReference type="KEGG" id="aym:YM304_20280"/>
<evidence type="ECO:0000313" key="3">
    <source>
        <dbReference type="Proteomes" id="UP000011863"/>
    </source>
</evidence>
<dbReference type="Pfam" id="PF11307">
    <property type="entry name" value="DUF3109"/>
    <property type="match status" value="1"/>
</dbReference>
<dbReference type="OrthoDB" id="3394274at2"/>
<dbReference type="AlphaFoldDB" id="A0A6C7E8I8"/>
<comment type="similarity">
    <text evidence="1">Belongs to the Rv0495c family.</text>
</comment>
<evidence type="ECO:0000256" key="1">
    <source>
        <dbReference type="ARBA" id="ARBA00093770"/>
    </source>
</evidence>
<dbReference type="RefSeq" id="WP_015441589.1">
    <property type="nucleotide sequence ID" value="NC_020520.1"/>
</dbReference>
<accession>A0A6C7E8I8</accession>
<dbReference type="EMBL" id="AP012057">
    <property type="protein sequence ID" value="BAN02342.1"/>
    <property type="molecule type" value="Genomic_DNA"/>
</dbReference>